<reference evidence="10 11" key="1">
    <citation type="submission" date="2020-07" db="EMBL/GenBank/DDBJ databases">
        <title>Sequencing the genomes of 1000 actinobacteria strains.</title>
        <authorList>
            <person name="Klenk H.-P."/>
        </authorList>
    </citation>
    <scope>NUCLEOTIDE SEQUENCE [LARGE SCALE GENOMIC DNA]</scope>
    <source>
        <strain evidence="10 11">DSM 103164</strain>
    </source>
</reference>
<protein>
    <recommendedName>
        <fullName evidence="3">tryptophan synthase</fullName>
        <ecNumber evidence="3">4.2.1.20</ecNumber>
    </recommendedName>
</protein>
<evidence type="ECO:0000256" key="2">
    <source>
        <dbReference type="ARBA" id="ARBA00011270"/>
    </source>
</evidence>
<dbReference type="NCBIfam" id="TIGR00262">
    <property type="entry name" value="trpA"/>
    <property type="match status" value="1"/>
</dbReference>
<keyword evidence="7 10" id="KW-0456">Lyase</keyword>
<comment type="catalytic activity">
    <reaction evidence="8">
        <text>(1S,2R)-1-C-(indol-3-yl)glycerol 3-phosphate + L-serine = D-glyceraldehyde 3-phosphate + L-tryptophan + H2O</text>
        <dbReference type="Rhea" id="RHEA:10532"/>
        <dbReference type="ChEBI" id="CHEBI:15377"/>
        <dbReference type="ChEBI" id="CHEBI:33384"/>
        <dbReference type="ChEBI" id="CHEBI:57912"/>
        <dbReference type="ChEBI" id="CHEBI:58866"/>
        <dbReference type="ChEBI" id="CHEBI:59776"/>
        <dbReference type="EC" id="4.2.1.20"/>
    </reaction>
</comment>
<comment type="caution">
    <text evidence="10">The sequence shown here is derived from an EMBL/GenBank/DDBJ whole genome shotgun (WGS) entry which is preliminary data.</text>
</comment>
<dbReference type="PANTHER" id="PTHR43406">
    <property type="entry name" value="TRYPTOPHAN SYNTHASE, ALPHA CHAIN"/>
    <property type="match status" value="1"/>
</dbReference>
<evidence type="ECO:0000256" key="9">
    <source>
        <dbReference type="RuleBase" id="RU003662"/>
    </source>
</evidence>
<dbReference type="InterPro" id="IPR011060">
    <property type="entry name" value="RibuloseP-bd_barrel"/>
</dbReference>
<comment type="subunit">
    <text evidence="2">Tetramer of two alpha and two beta chains.</text>
</comment>
<dbReference type="GO" id="GO:0005829">
    <property type="term" value="C:cytosol"/>
    <property type="evidence" value="ECO:0007669"/>
    <property type="project" value="TreeGrafter"/>
</dbReference>
<dbReference type="Pfam" id="PF00290">
    <property type="entry name" value="Trp_syntA"/>
    <property type="match status" value="1"/>
</dbReference>
<evidence type="ECO:0000313" key="11">
    <source>
        <dbReference type="Proteomes" id="UP000527616"/>
    </source>
</evidence>
<comment type="pathway">
    <text evidence="1">Amino-acid biosynthesis; L-tryptophan biosynthesis; L-tryptophan from chorismate: step 5/5.</text>
</comment>
<sequence length="295" mass="30408">MTEMFTRPMGTAVFLNAGDPPFEVLDDVADVLDDRGVDVLELGVPFPDSISDGPVIRRSADRALAAGTDLAQALAFVAGAHDRHRHLKIVLLADWAHTVRPRSLTSVIGAVAESGAAGFLLHGAPPRVRPEFYDHAHAAGLPIVTTCYAGSPPAVVAEAADHASAYVYLVAHYGRSGSGPSPDPEAIRPQLASLRAHTEAPIAVGFGIRTGADVANMAAVGADAAVIGSAMVGRAEAAHLAGRDVATEIAAFVDELDIGHASLRAGPAYTIACTTTTPTPDPVNHATATIEGDQK</sequence>
<dbReference type="CDD" id="cd04724">
    <property type="entry name" value="Tryptophan_synthase_alpha"/>
    <property type="match status" value="1"/>
</dbReference>
<keyword evidence="6" id="KW-0057">Aromatic amino acid biosynthesis</keyword>
<keyword evidence="11" id="KW-1185">Reference proteome</keyword>
<keyword evidence="4" id="KW-0028">Amino-acid biosynthesis</keyword>
<dbReference type="EMBL" id="JACBZS010000001">
    <property type="protein sequence ID" value="NYI71627.1"/>
    <property type="molecule type" value="Genomic_DNA"/>
</dbReference>
<dbReference type="AlphaFoldDB" id="A0A7Z0D9W9"/>
<dbReference type="InterPro" id="IPR013785">
    <property type="entry name" value="Aldolase_TIM"/>
</dbReference>
<name>A0A7Z0D9W9_9ACTN</name>
<evidence type="ECO:0000256" key="1">
    <source>
        <dbReference type="ARBA" id="ARBA00004733"/>
    </source>
</evidence>
<accession>A0A7Z0D9W9</accession>
<evidence type="ECO:0000256" key="7">
    <source>
        <dbReference type="ARBA" id="ARBA00023239"/>
    </source>
</evidence>
<evidence type="ECO:0000313" key="10">
    <source>
        <dbReference type="EMBL" id="NYI71627.1"/>
    </source>
</evidence>
<evidence type="ECO:0000256" key="8">
    <source>
        <dbReference type="ARBA" id="ARBA00049047"/>
    </source>
</evidence>
<dbReference type="Gene3D" id="3.20.20.70">
    <property type="entry name" value="Aldolase class I"/>
    <property type="match status" value="1"/>
</dbReference>
<dbReference type="GO" id="GO:0004834">
    <property type="term" value="F:tryptophan synthase activity"/>
    <property type="evidence" value="ECO:0007669"/>
    <property type="project" value="UniProtKB-EC"/>
</dbReference>
<comment type="similarity">
    <text evidence="9">Belongs to the TrpA family.</text>
</comment>
<organism evidence="10 11">
    <name type="scientific">Naumannella cuiyingiana</name>
    <dbReference type="NCBI Taxonomy" id="1347891"/>
    <lineage>
        <taxon>Bacteria</taxon>
        <taxon>Bacillati</taxon>
        <taxon>Actinomycetota</taxon>
        <taxon>Actinomycetes</taxon>
        <taxon>Propionibacteriales</taxon>
        <taxon>Propionibacteriaceae</taxon>
        <taxon>Naumannella</taxon>
    </lineage>
</organism>
<dbReference type="PANTHER" id="PTHR43406:SF1">
    <property type="entry name" value="TRYPTOPHAN SYNTHASE ALPHA CHAIN, CHLOROPLASTIC"/>
    <property type="match status" value="1"/>
</dbReference>
<proteinExistence type="inferred from homology"/>
<evidence type="ECO:0000256" key="6">
    <source>
        <dbReference type="ARBA" id="ARBA00023141"/>
    </source>
</evidence>
<evidence type="ECO:0000256" key="5">
    <source>
        <dbReference type="ARBA" id="ARBA00022822"/>
    </source>
</evidence>
<dbReference type="InterPro" id="IPR002028">
    <property type="entry name" value="Trp_synthase_suA"/>
</dbReference>
<dbReference type="EC" id="4.2.1.20" evidence="3"/>
<dbReference type="UniPathway" id="UPA00035">
    <property type="reaction ID" value="UER00044"/>
</dbReference>
<evidence type="ECO:0000256" key="3">
    <source>
        <dbReference type="ARBA" id="ARBA00012043"/>
    </source>
</evidence>
<evidence type="ECO:0000256" key="4">
    <source>
        <dbReference type="ARBA" id="ARBA00022605"/>
    </source>
</evidence>
<keyword evidence="5" id="KW-0822">Tryptophan biosynthesis</keyword>
<dbReference type="RefSeq" id="WP_179445429.1">
    <property type="nucleotide sequence ID" value="NZ_JACBZS010000001.1"/>
</dbReference>
<dbReference type="Proteomes" id="UP000527616">
    <property type="component" value="Unassembled WGS sequence"/>
</dbReference>
<dbReference type="SUPFAM" id="SSF51366">
    <property type="entry name" value="Ribulose-phoshate binding barrel"/>
    <property type="match status" value="1"/>
</dbReference>
<gene>
    <name evidence="10" type="ORF">GGQ54_002187</name>
</gene>